<evidence type="ECO:0000313" key="2">
    <source>
        <dbReference type="Proteomes" id="UP000518752"/>
    </source>
</evidence>
<proteinExistence type="predicted"/>
<accession>A0A8H5FTI0</accession>
<sequence length="219" mass="25814">MDSSGGSFSSVHSHASRESPIGVHFILQDQTIHSNLKALTCTDERLIRYLTLPKLEKLHLQSLFLKKFPPDMILQSQELLMQSVRVSNLRALRLDDALLGHDVFVLLKMTTELVELSFTFVKWETAIDSFMKELVQRMSNYSLQKERQKKPIPLRKLESAKFKVDIEPIRLLYGWFKCMIRWVDKTFVNMVEGRWRRDRNSNRVSRIRVVEFEGTRLRF</sequence>
<protein>
    <submittedName>
        <fullName evidence="1">Uncharacterized protein</fullName>
    </submittedName>
</protein>
<reference evidence="1 2" key="1">
    <citation type="journal article" date="2020" name="ISME J.">
        <title>Uncovering the hidden diversity of litter-decomposition mechanisms in mushroom-forming fungi.</title>
        <authorList>
            <person name="Floudas D."/>
            <person name="Bentzer J."/>
            <person name="Ahren D."/>
            <person name="Johansson T."/>
            <person name="Persson P."/>
            <person name="Tunlid A."/>
        </authorList>
    </citation>
    <scope>NUCLEOTIDE SEQUENCE [LARGE SCALE GENOMIC DNA]</scope>
    <source>
        <strain evidence="1 2">CBS 406.79</strain>
    </source>
</reference>
<dbReference type="AlphaFoldDB" id="A0A8H5FTI0"/>
<evidence type="ECO:0000313" key="1">
    <source>
        <dbReference type="EMBL" id="KAF5348222.1"/>
    </source>
</evidence>
<gene>
    <name evidence="1" type="ORF">D9757_014862</name>
</gene>
<dbReference type="Proteomes" id="UP000518752">
    <property type="component" value="Unassembled WGS sequence"/>
</dbReference>
<name>A0A8H5FTI0_9AGAR</name>
<keyword evidence="2" id="KW-1185">Reference proteome</keyword>
<organism evidence="1 2">
    <name type="scientific">Collybiopsis confluens</name>
    <dbReference type="NCBI Taxonomy" id="2823264"/>
    <lineage>
        <taxon>Eukaryota</taxon>
        <taxon>Fungi</taxon>
        <taxon>Dikarya</taxon>
        <taxon>Basidiomycota</taxon>
        <taxon>Agaricomycotina</taxon>
        <taxon>Agaricomycetes</taxon>
        <taxon>Agaricomycetidae</taxon>
        <taxon>Agaricales</taxon>
        <taxon>Marasmiineae</taxon>
        <taxon>Omphalotaceae</taxon>
        <taxon>Collybiopsis</taxon>
    </lineage>
</organism>
<comment type="caution">
    <text evidence="1">The sequence shown here is derived from an EMBL/GenBank/DDBJ whole genome shotgun (WGS) entry which is preliminary data.</text>
</comment>
<dbReference type="EMBL" id="JAACJN010000323">
    <property type="protein sequence ID" value="KAF5348222.1"/>
    <property type="molecule type" value="Genomic_DNA"/>
</dbReference>